<dbReference type="GO" id="GO:0008360">
    <property type="term" value="P:regulation of cell shape"/>
    <property type="evidence" value="ECO:0007669"/>
    <property type="project" value="UniProtKB-KW"/>
</dbReference>
<organism evidence="7 8">
    <name type="scientific">Methylotenera mobilis (strain JLW8 / ATCC BAA-1282 / DSM 17540)</name>
    <dbReference type="NCBI Taxonomy" id="583345"/>
    <lineage>
        <taxon>Bacteria</taxon>
        <taxon>Pseudomonadati</taxon>
        <taxon>Pseudomonadota</taxon>
        <taxon>Betaproteobacteria</taxon>
        <taxon>Nitrosomonadales</taxon>
        <taxon>Methylophilaceae</taxon>
        <taxon>Methylotenera</taxon>
    </lineage>
</organism>
<name>C6WT94_METML</name>
<keyword evidence="8" id="KW-1185">Reference proteome</keyword>
<dbReference type="InterPro" id="IPR042175">
    <property type="entry name" value="Cell/Rod_MreC_2"/>
</dbReference>
<evidence type="ECO:0000313" key="8">
    <source>
        <dbReference type="Proteomes" id="UP000002742"/>
    </source>
</evidence>
<dbReference type="InterPro" id="IPR042177">
    <property type="entry name" value="Cell/Rod_1"/>
</dbReference>
<dbReference type="HOGENOM" id="CLU_042663_2_0_4"/>
<protein>
    <recommendedName>
        <fullName evidence="2">Cell shape-determining protein MreC</fullName>
    </recommendedName>
    <alternativeName>
        <fullName evidence="4">Cell shape protein MreC</fullName>
    </alternativeName>
</protein>
<dbReference type="STRING" id="583345.Mmol_2254"/>
<feature type="compositionally biased region" description="Low complexity" evidence="5">
    <location>
        <begin position="329"/>
        <end position="357"/>
    </location>
</feature>
<evidence type="ECO:0000313" key="7">
    <source>
        <dbReference type="EMBL" id="ACT49156.1"/>
    </source>
</evidence>
<evidence type="ECO:0000256" key="5">
    <source>
        <dbReference type="SAM" id="MobiDB-lite"/>
    </source>
</evidence>
<feature type="compositionally biased region" description="Polar residues" evidence="5">
    <location>
        <begin position="292"/>
        <end position="303"/>
    </location>
</feature>
<dbReference type="RefSeq" id="WP_015833191.1">
    <property type="nucleotide sequence ID" value="NC_012968.1"/>
</dbReference>
<reference evidence="7 8" key="2">
    <citation type="journal article" date="2011" name="J. Bacteriol.">
        <title>Genomes of three methylotrophs from a single niche uncover genetic and metabolic divergence of Methylophilaceae.</title>
        <authorList>
            <person name="Lapidus A."/>
            <person name="Clum A."/>
            <person name="Labutti K."/>
            <person name="Kaluzhnaya M.G."/>
            <person name="Lim S."/>
            <person name="Beck D.A."/>
            <person name="Glavina Del Rio T."/>
            <person name="Nolan M."/>
            <person name="Mavromatis K."/>
            <person name="Huntemann M."/>
            <person name="Lucas S."/>
            <person name="Lidstrom M.E."/>
            <person name="Ivanova N."/>
            <person name="Chistoserdova L."/>
        </authorList>
    </citation>
    <scope>NUCLEOTIDE SEQUENCE [LARGE SCALE GENOMIC DNA]</scope>
    <source>
        <strain evidence="8">JLW8 / ATCC BAA-1282 / DSM 17540</strain>
    </source>
</reference>
<keyword evidence="3" id="KW-0133">Cell shape</keyword>
<comment type="similarity">
    <text evidence="1">Belongs to the MreC family.</text>
</comment>
<dbReference type="Gene3D" id="2.40.10.340">
    <property type="entry name" value="Rod shape-determining protein MreC, domain 1"/>
    <property type="match status" value="1"/>
</dbReference>
<dbReference type="OrthoDB" id="9808025at2"/>
<reference evidence="8" key="1">
    <citation type="submission" date="2009-07" db="EMBL/GenBank/DDBJ databases">
        <title>Complete sequence of Methylotenera mobilis JLW8.</title>
        <authorList>
            <consortium name="US DOE Joint Genome Institute"/>
            <person name="Lucas S."/>
            <person name="Copeland A."/>
            <person name="Lapidus A."/>
            <person name="Glavina del Rio T."/>
            <person name="Tice H."/>
            <person name="Bruce D."/>
            <person name="Goodwin L."/>
            <person name="Pitluck S."/>
            <person name="LaButti K.M."/>
            <person name="Clum A."/>
            <person name="Larimer F."/>
            <person name="Land M."/>
            <person name="Hauser L."/>
            <person name="Kyrpides N."/>
            <person name="Mikhailova N."/>
            <person name="Kayluzhnaya M."/>
            <person name="Chistoserdova L."/>
        </authorList>
    </citation>
    <scope>NUCLEOTIDE SEQUENCE [LARGE SCALE GENOMIC DNA]</scope>
    <source>
        <strain evidence="8">JLW8 / ATCC BAA-1282 / DSM 17540</strain>
    </source>
</reference>
<dbReference type="Pfam" id="PF04085">
    <property type="entry name" value="MreC"/>
    <property type="match status" value="1"/>
</dbReference>
<dbReference type="Gene3D" id="2.40.10.350">
    <property type="entry name" value="Rod shape-determining protein MreC, domain 2"/>
    <property type="match status" value="1"/>
</dbReference>
<proteinExistence type="inferred from homology"/>
<dbReference type="NCBIfam" id="TIGR00219">
    <property type="entry name" value="mreC"/>
    <property type="match status" value="1"/>
</dbReference>
<dbReference type="Proteomes" id="UP000002742">
    <property type="component" value="Chromosome"/>
</dbReference>
<dbReference type="KEGG" id="mmb:Mmol_2254"/>
<dbReference type="PANTHER" id="PTHR34138:SF1">
    <property type="entry name" value="CELL SHAPE-DETERMINING PROTEIN MREC"/>
    <property type="match status" value="1"/>
</dbReference>
<dbReference type="GO" id="GO:0005886">
    <property type="term" value="C:plasma membrane"/>
    <property type="evidence" value="ECO:0007669"/>
    <property type="project" value="TreeGrafter"/>
</dbReference>
<accession>C6WT94</accession>
<sequence>MAGYHQNLDQQQAPAFFARGPSPLARLAFFSALSLTLMATDSRLQYLGTAREHLMVVLQPLQFIANAPSMLYDSTNEYFSTHHRLLNENQYLRKQALVQAISLQKMKTLTLENTNLRQLLAANQSLEEYSQLGEILHVGRDPFTKKIVVNRGSNHQVVDGAAVVDAKGIIGQVTRTYPASSEVTLITDKSLTIPIQIERNGLRAIAFGHGRDNTLDLPFLPANVDIKPGDKLVTSGIDGVYPKGLAVATVTDIQTSADSPFARIVCVPTGGIENHKQVLIVSISQPDSVANTSAASQRANNNDIAAKTTKPEASQALAGAAKTPTNKVPANAPVTNTPTAPAVQAAATSAPATSAEATQHKQPAVATEPSTSHKPHAQD</sequence>
<dbReference type="eggNOG" id="COG1792">
    <property type="taxonomic scope" value="Bacteria"/>
</dbReference>
<dbReference type="InterPro" id="IPR007221">
    <property type="entry name" value="MreC"/>
</dbReference>
<evidence type="ECO:0000256" key="1">
    <source>
        <dbReference type="ARBA" id="ARBA00009369"/>
    </source>
</evidence>
<evidence type="ECO:0000256" key="2">
    <source>
        <dbReference type="ARBA" id="ARBA00013855"/>
    </source>
</evidence>
<dbReference type="AlphaFoldDB" id="C6WT94"/>
<evidence type="ECO:0000256" key="4">
    <source>
        <dbReference type="ARBA" id="ARBA00032089"/>
    </source>
</evidence>
<feature type="region of interest" description="Disordered" evidence="5">
    <location>
        <begin position="292"/>
        <end position="379"/>
    </location>
</feature>
<gene>
    <name evidence="7" type="ordered locus">Mmol_2254</name>
</gene>
<dbReference type="PANTHER" id="PTHR34138">
    <property type="entry name" value="CELL SHAPE-DETERMINING PROTEIN MREC"/>
    <property type="match status" value="1"/>
</dbReference>
<dbReference type="InterPro" id="IPR055342">
    <property type="entry name" value="MreC_beta-barrel_core"/>
</dbReference>
<dbReference type="EMBL" id="CP001672">
    <property type="protein sequence ID" value="ACT49156.1"/>
    <property type="molecule type" value="Genomic_DNA"/>
</dbReference>
<evidence type="ECO:0000256" key="3">
    <source>
        <dbReference type="ARBA" id="ARBA00022960"/>
    </source>
</evidence>
<evidence type="ECO:0000259" key="6">
    <source>
        <dbReference type="Pfam" id="PF04085"/>
    </source>
</evidence>
<feature type="domain" description="Rod shape-determining protein MreC beta-barrel core" evidence="6">
    <location>
        <begin position="137"/>
        <end position="281"/>
    </location>
</feature>